<dbReference type="EMBL" id="MDGQ01000005">
    <property type="protein sequence ID" value="OEK05598.1"/>
    <property type="molecule type" value="Genomic_DNA"/>
</dbReference>
<dbReference type="GO" id="GO:0004177">
    <property type="term" value="F:aminopeptidase activity"/>
    <property type="evidence" value="ECO:0007669"/>
    <property type="project" value="TreeGrafter"/>
</dbReference>
<dbReference type="GO" id="GO:0008237">
    <property type="term" value="F:metallopeptidase activity"/>
    <property type="evidence" value="ECO:0007669"/>
    <property type="project" value="InterPro"/>
</dbReference>
<dbReference type="Gene3D" id="3.40.390.10">
    <property type="entry name" value="Collagenase (Catalytic Domain)"/>
    <property type="match status" value="1"/>
</dbReference>
<evidence type="ECO:0000313" key="1">
    <source>
        <dbReference type="EMBL" id="OEK05598.1"/>
    </source>
</evidence>
<comment type="caution">
    <text evidence="1">The sequence shown here is derived from an EMBL/GenBank/DDBJ whole genome shotgun (WGS) entry which is preliminary data.</text>
</comment>
<keyword evidence="2" id="KW-1185">Reference proteome</keyword>
<dbReference type="Proteomes" id="UP000095552">
    <property type="component" value="Unassembled WGS sequence"/>
</dbReference>
<evidence type="ECO:0000313" key="2">
    <source>
        <dbReference type="Proteomes" id="UP000095552"/>
    </source>
</evidence>
<dbReference type="Pfam" id="PF02810">
    <property type="entry name" value="SEC-C"/>
    <property type="match status" value="1"/>
</dbReference>
<dbReference type="InterPro" id="IPR042252">
    <property type="entry name" value="MtfA_N"/>
</dbReference>
<dbReference type="InterPro" id="IPR010384">
    <property type="entry name" value="MtfA_fam"/>
</dbReference>
<reference evidence="1 2" key="1">
    <citation type="submission" date="2016-08" db="EMBL/GenBank/DDBJ databases">
        <title>Draft genome of Fabibacter sp. strain SK-8.</title>
        <authorList>
            <person name="Wong S.-K."/>
            <person name="Hamasaki K."/>
            <person name="Yoshizawa S."/>
        </authorList>
    </citation>
    <scope>NUCLEOTIDE SEQUENCE [LARGE SCALE GENOMIC DNA]</scope>
    <source>
        <strain evidence="1 2">SK-8</strain>
    </source>
</reference>
<protein>
    <recommendedName>
        <fullName evidence="3">Peptidase</fullName>
    </recommendedName>
</protein>
<dbReference type="STRING" id="1563681.BFP71_14635"/>
<dbReference type="InterPro" id="IPR004027">
    <property type="entry name" value="SEC_C_motif"/>
</dbReference>
<evidence type="ECO:0008006" key="3">
    <source>
        <dbReference type="Google" id="ProtNLM"/>
    </source>
</evidence>
<name>A0A1E5T2I1_9BACT</name>
<dbReference type="PANTHER" id="PTHR30164">
    <property type="entry name" value="MTFA PEPTIDASE"/>
    <property type="match status" value="1"/>
</dbReference>
<gene>
    <name evidence="1" type="ORF">BFP71_14635</name>
</gene>
<dbReference type="CDD" id="cd20169">
    <property type="entry name" value="Peptidase_M90_mtfA"/>
    <property type="match status" value="1"/>
</dbReference>
<dbReference type="Pfam" id="PF06167">
    <property type="entry name" value="Peptidase_M90"/>
    <property type="match status" value="1"/>
</dbReference>
<dbReference type="InterPro" id="IPR024079">
    <property type="entry name" value="MetalloPept_cat_dom_sf"/>
</dbReference>
<dbReference type="SUPFAM" id="SSF103642">
    <property type="entry name" value="Sec-C motif"/>
    <property type="match status" value="1"/>
</dbReference>
<accession>A0A1E5T2I1</accession>
<dbReference type="GO" id="GO:0005829">
    <property type="term" value="C:cytosol"/>
    <property type="evidence" value="ECO:0007669"/>
    <property type="project" value="TreeGrafter"/>
</dbReference>
<sequence>MLIGTSALVAFPFVKKYIRNQKPLIIPPNWHGILVQKVRFFRELDEVDRQDFLEQLARFLRNVPINGVQVEVTLADRLLVASSAVIPLFGFRGWEYGYLDEVILYPSAFDQNFNFENPQELIIGMVGSGAMEGKMILSKPALHVGFDNSQDKQNVGIHEFIHLYDKEDGVIDGVPVSFMNDEHIMPWIDLVRVEMSKIHSGESGIRGYGGLNGKEFFAVAGEYFFERPHLLEDNHPELYAMLSMFFNQKMTDTLRVKEIKPKPLGRNSPCPCGSGDKYKHCCLGIK</sequence>
<dbReference type="PANTHER" id="PTHR30164:SF2">
    <property type="entry name" value="PROTEIN MTFA"/>
    <property type="match status" value="1"/>
</dbReference>
<proteinExistence type="predicted"/>
<dbReference type="SUPFAM" id="SSF55486">
    <property type="entry name" value="Metalloproteases ('zincins'), catalytic domain"/>
    <property type="match status" value="1"/>
</dbReference>
<organism evidence="1 2">
    <name type="scientific">Roseivirga misakiensis</name>
    <dbReference type="NCBI Taxonomy" id="1563681"/>
    <lineage>
        <taxon>Bacteria</taxon>
        <taxon>Pseudomonadati</taxon>
        <taxon>Bacteroidota</taxon>
        <taxon>Cytophagia</taxon>
        <taxon>Cytophagales</taxon>
        <taxon>Roseivirgaceae</taxon>
        <taxon>Roseivirga</taxon>
    </lineage>
</organism>
<dbReference type="AlphaFoldDB" id="A0A1E5T2I1"/>
<dbReference type="Gene3D" id="1.10.472.150">
    <property type="entry name" value="Glucose-regulated metallo-peptidase M90, N-terminal domain"/>
    <property type="match status" value="1"/>
</dbReference>